<gene>
    <name evidence="3" type="ORF">G7Y31_07385</name>
</gene>
<evidence type="ECO:0000313" key="4">
    <source>
        <dbReference type="Proteomes" id="UP000594681"/>
    </source>
</evidence>
<dbReference type="PANTHER" id="PTHR47618:SF1">
    <property type="entry name" value="BIFUNCTIONAL OLIGORIBONUCLEASE AND PAP PHOSPHATASE NRNA"/>
    <property type="match status" value="1"/>
</dbReference>
<dbReference type="Pfam" id="PF01368">
    <property type="entry name" value="DHH"/>
    <property type="match status" value="1"/>
</dbReference>
<evidence type="ECO:0000313" key="3">
    <source>
        <dbReference type="EMBL" id="QPK78394.1"/>
    </source>
</evidence>
<protein>
    <submittedName>
        <fullName evidence="3">Bifunctional oligoribonuclease/PAP phosphatase NrnA</fullName>
    </submittedName>
</protein>
<accession>A0A7T0KED3</accession>
<keyword evidence="4" id="KW-1185">Reference proteome</keyword>
<dbReference type="Gene3D" id="3.10.310.30">
    <property type="match status" value="1"/>
</dbReference>
<proteinExistence type="predicted"/>
<dbReference type="Gene3D" id="3.90.1640.10">
    <property type="entry name" value="inorganic pyrophosphatase (n-terminal core)"/>
    <property type="match status" value="1"/>
</dbReference>
<dbReference type="GO" id="GO:0003676">
    <property type="term" value="F:nucleic acid binding"/>
    <property type="evidence" value="ECO:0007669"/>
    <property type="project" value="InterPro"/>
</dbReference>
<dbReference type="EMBL" id="CP064954">
    <property type="protein sequence ID" value="QPK78394.1"/>
    <property type="molecule type" value="Genomic_DNA"/>
</dbReference>
<feature type="domain" description="DDH" evidence="1">
    <location>
        <begin position="21"/>
        <end position="162"/>
    </location>
</feature>
<dbReference type="Pfam" id="PF02272">
    <property type="entry name" value="DHHA1"/>
    <property type="match status" value="1"/>
</dbReference>
<dbReference type="PANTHER" id="PTHR47618">
    <property type="entry name" value="BIFUNCTIONAL OLIGORIBONUCLEASE AND PAP PHOSPHATASE NRNA"/>
    <property type="match status" value="1"/>
</dbReference>
<dbReference type="InterPro" id="IPR003156">
    <property type="entry name" value="DHHA1_dom"/>
</dbReference>
<dbReference type="RefSeq" id="WP_165006716.1">
    <property type="nucleotide sequence ID" value="NZ_CP064954.1"/>
</dbReference>
<dbReference type="KEGG" id="cliz:G7Y31_07385"/>
<evidence type="ECO:0000259" key="1">
    <source>
        <dbReference type="Pfam" id="PF01368"/>
    </source>
</evidence>
<reference evidence="3 4" key="1">
    <citation type="submission" date="2020-11" db="EMBL/GenBank/DDBJ databases">
        <title>Corynebacterium sp. ZJ-599.</title>
        <authorList>
            <person name="Zhou J."/>
        </authorList>
    </citation>
    <scope>NUCLEOTIDE SEQUENCE [LARGE SCALE GENOMIC DNA]</scope>
    <source>
        <strain evidence="3 4">ZJ-599</strain>
    </source>
</reference>
<dbReference type="Proteomes" id="UP000594681">
    <property type="component" value="Chromosome"/>
</dbReference>
<name>A0A7T0KED3_9CORY</name>
<dbReference type="AlphaFoldDB" id="A0A7T0KED3"/>
<evidence type="ECO:0000259" key="2">
    <source>
        <dbReference type="Pfam" id="PF02272"/>
    </source>
</evidence>
<dbReference type="InterPro" id="IPR001667">
    <property type="entry name" value="DDH_dom"/>
</dbReference>
<dbReference type="InterPro" id="IPR038763">
    <property type="entry name" value="DHH_sf"/>
</dbReference>
<organism evidence="3 4">
    <name type="scientific">Corynebacterium lizhenjunii</name>
    <dbReference type="NCBI Taxonomy" id="2709394"/>
    <lineage>
        <taxon>Bacteria</taxon>
        <taxon>Bacillati</taxon>
        <taxon>Actinomycetota</taxon>
        <taxon>Actinomycetes</taxon>
        <taxon>Mycobacteriales</taxon>
        <taxon>Corynebacteriaceae</taxon>
        <taxon>Corynebacterium</taxon>
    </lineage>
</organism>
<feature type="domain" description="DHHA1" evidence="2">
    <location>
        <begin position="229"/>
        <end position="312"/>
    </location>
</feature>
<dbReference type="InterPro" id="IPR051319">
    <property type="entry name" value="Oligoribo/pAp-PDE_c-di-AMP_PDE"/>
</dbReference>
<dbReference type="SUPFAM" id="SSF64182">
    <property type="entry name" value="DHH phosphoesterases"/>
    <property type="match status" value="1"/>
</dbReference>
<sequence>MAGTQQEFERVVSLLREAQSVCIITHLRPDADAVGSATALGLGLRQLGKDVSMVIGQRREVPANLLTIPGARDIQTASSLPTDFDVYVTVDCGSLDRTGCFAEELAALDNLVCIDHHASNPGFGQTNLVRPECESTTVLLTKVLDMAAVQIDRDIAHCLYAGLVTDTGSFRWGRPVMHDYAHRYMQYGIDTKQIAVDLIDSTNADDIQMIGRVLAGLQIVPAGQYQVGILVAALEDTAGHSESSVESLVDFVRALEGTDLGVVFKEQETGVWAVSLRSSQIDCAELAGRLGGGGHVPAAGYTTQGSAEDIIAQLVAALRG</sequence>